<evidence type="ECO:0000256" key="4">
    <source>
        <dbReference type="ARBA" id="ARBA00022452"/>
    </source>
</evidence>
<dbReference type="EMBL" id="JAFLQZ010000003">
    <property type="protein sequence ID" value="MBO0357497.1"/>
    <property type="molecule type" value="Genomic_DNA"/>
</dbReference>
<evidence type="ECO:0000259" key="16">
    <source>
        <dbReference type="Pfam" id="PF02563"/>
    </source>
</evidence>
<evidence type="ECO:0000256" key="9">
    <source>
        <dbReference type="ARBA" id="ARBA00023065"/>
    </source>
</evidence>
<dbReference type="Proteomes" id="UP000664144">
    <property type="component" value="Unassembled WGS sequence"/>
</dbReference>
<keyword evidence="10" id="KW-0626">Porin</keyword>
<dbReference type="RefSeq" id="WP_206982578.1">
    <property type="nucleotide sequence ID" value="NZ_JAFLQZ010000003.1"/>
</dbReference>
<keyword evidence="6 15" id="KW-0812">Transmembrane</keyword>
<dbReference type="Pfam" id="PF22461">
    <property type="entry name" value="SLBB_2"/>
    <property type="match status" value="1"/>
</dbReference>
<dbReference type="GO" id="GO:0015288">
    <property type="term" value="F:porin activity"/>
    <property type="evidence" value="ECO:0007669"/>
    <property type="project" value="UniProtKB-KW"/>
</dbReference>
<evidence type="ECO:0000256" key="14">
    <source>
        <dbReference type="ARBA" id="ARBA00023288"/>
    </source>
</evidence>
<comment type="caution">
    <text evidence="18">The sequence shown here is derived from an EMBL/GenBank/DDBJ whole genome shotgun (WGS) entry which is preliminary data.</text>
</comment>
<dbReference type="GO" id="GO:0015159">
    <property type="term" value="F:polysaccharide transmembrane transporter activity"/>
    <property type="evidence" value="ECO:0007669"/>
    <property type="project" value="InterPro"/>
</dbReference>
<keyword evidence="8" id="KW-0625">Polysaccharide transport</keyword>
<feature type="transmembrane region" description="Helical" evidence="15">
    <location>
        <begin position="237"/>
        <end position="255"/>
    </location>
</feature>
<keyword evidence="3" id="KW-0813">Transport</keyword>
<dbReference type="GO" id="GO:0046930">
    <property type="term" value="C:pore complex"/>
    <property type="evidence" value="ECO:0007669"/>
    <property type="project" value="UniProtKB-KW"/>
</dbReference>
<evidence type="ECO:0000313" key="18">
    <source>
        <dbReference type="EMBL" id="MBO0357497.1"/>
    </source>
</evidence>
<comment type="subcellular location">
    <subcellularLocation>
        <location evidence="1">Cell outer membrane</location>
        <topology evidence="1">Multi-pass membrane protein</topology>
    </subcellularLocation>
</comment>
<keyword evidence="12" id="KW-0564">Palmitate</keyword>
<dbReference type="InterPro" id="IPR003715">
    <property type="entry name" value="Poly_export_N"/>
</dbReference>
<keyword evidence="5" id="KW-0762">Sugar transport</keyword>
<keyword evidence="11 15" id="KW-0472">Membrane</keyword>
<comment type="similarity">
    <text evidence="2">Belongs to the BexD/CtrA/VexA family.</text>
</comment>
<protein>
    <submittedName>
        <fullName evidence="18">Polysaccharide biosynthesis/export family protein</fullName>
    </submittedName>
</protein>
<keyword evidence="19" id="KW-1185">Reference proteome</keyword>
<keyword evidence="4" id="KW-1134">Transmembrane beta strand</keyword>
<evidence type="ECO:0000256" key="2">
    <source>
        <dbReference type="ARBA" id="ARBA00009450"/>
    </source>
</evidence>
<dbReference type="InterPro" id="IPR049712">
    <property type="entry name" value="Poly_export"/>
</dbReference>
<evidence type="ECO:0000256" key="11">
    <source>
        <dbReference type="ARBA" id="ARBA00023136"/>
    </source>
</evidence>
<proteinExistence type="inferred from homology"/>
<dbReference type="InterPro" id="IPR054765">
    <property type="entry name" value="SLBB_dom"/>
</dbReference>
<keyword evidence="7" id="KW-0732">Signal</keyword>
<evidence type="ECO:0000259" key="17">
    <source>
        <dbReference type="Pfam" id="PF22461"/>
    </source>
</evidence>
<evidence type="ECO:0000256" key="5">
    <source>
        <dbReference type="ARBA" id="ARBA00022597"/>
    </source>
</evidence>
<dbReference type="GO" id="GO:0009279">
    <property type="term" value="C:cell outer membrane"/>
    <property type="evidence" value="ECO:0007669"/>
    <property type="project" value="UniProtKB-SubCell"/>
</dbReference>
<keyword evidence="14" id="KW-0449">Lipoprotein</keyword>
<evidence type="ECO:0000256" key="6">
    <source>
        <dbReference type="ARBA" id="ARBA00022692"/>
    </source>
</evidence>
<evidence type="ECO:0000256" key="7">
    <source>
        <dbReference type="ARBA" id="ARBA00022729"/>
    </source>
</evidence>
<keyword evidence="15" id="KW-1133">Transmembrane helix</keyword>
<evidence type="ECO:0000256" key="13">
    <source>
        <dbReference type="ARBA" id="ARBA00023237"/>
    </source>
</evidence>
<evidence type="ECO:0000256" key="1">
    <source>
        <dbReference type="ARBA" id="ARBA00004571"/>
    </source>
</evidence>
<dbReference type="PANTHER" id="PTHR33619">
    <property type="entry name" value="POLYSACCHARIDE EXPORT PROTEIN GFCE-RELATED"/>
    <property type="match status" value="1"/>
</dbReference>
<dbReference type="PANTHER" id="PTHR33619:SF3">
    <property type="entry name" value="POLYSACCHARIDE EXPORT PROTEIN GFCE-RELATED"/>
    <property type="match status" value="1"/>
</dbReference>
<evidence type="ECO:0000256" key="10">
    <source>
        <dbReference type="ARBA" id="ARBA00023114"/>
    </source>
</evidence>
<sequence>MRSTFFYLFFLLIASSCGSSRSLVYFKDLEKSPNYTEEVKNKVNPKIQPDDLLSITVSSLNPESNVLFNNGVLQTIGGTSSGVATSRTNEGYLVDKDGGINFPVLGNVKLGGLTKEEATSKMVAEISKSVKNPIVNIKFINFRITVLGEVNRPSTFLVPSERVNLLEAIGLAGDLTAFGKRENVLIIRETNGIRSTSRINLTSKEALNSPSFYLQQNDVVYVEPAKIKSLQSGDSSFYIPLVSLGISVITALIFLTK</sequence>
<evidence type="ECO:0000256" key="12">
    <source>
        <dbReference type="ARBA" id="ARBA00023139"/>
    </source>
</evidence>
<dbReference type="Pfam" id="PF02563">
    <property type="entry name" value="Poly_export"/>
    <property type="match status" value="1"/>
</dbReference>
<keyword evidence="9" id="KW-0406">Ion transport</keyword>
<gene>
    <name evidence="18" type="ORF">J0X19_06035</name>
</gene>
<organism evidence="18 19">
    <name type="scientific">Hymenobacter telluris</name>
    <dbReference type="NCBI Taxonomy" id="2816474"/>
    <lineage>
        <taxon>Bacteria</taxon>
        <taxon>Pseudomonadati</taxon>
        <taxon>Bacteroidota</taxon>
        <taxon>Cytophagia</taxon>
        <taxon>Cytophagales</taxon>
        <taxon>Hymenobacteraceae</taxon>
        <taxon>Hymenobacter</taxon>
    </lineage>
</organism>
<dbReference type="Gene3D" id="3.10.560.10">
    <property type="entry name" value="Outer membrane lipoprotein wza domain like"/>
    <property type="match status" value="1"/>
</dbReference>
<accession>A0A939EUK5</accession>
<evidence type="ECO:0000313" key="19">
    <source>
        <dbReference type="Proteomes" id="UP000664144"/>
    </source>
</evidence>
<keyword evidence="13" id="KW-0998">Cell outer membrane</keyword>
<evidence type="ECO:0000256" key="3">
    <source>
        <dbReference type="ARBA" id="ARBA00022448"/>
    </source>
</evidence>
<dbReference type="PROSITE" id="PS51257">
    <property type="entry name" value="PROKAR_LIPOPROTEIN"/>
    <property type="match status" value="1"/>
</dbReference>
<evidence type="ECO:0000256" key="15">
    <source>
        <dbReference type="SAM" id="Phobius"/>
    </source>
</evidence>
<dbReference type="GO" id="GO:0006811">
    <property type="term" value="P:monoatomic ion transport"/>
    <property type="evidence" value="ECO:0007669"/>
    <property type="project" value="UniProtKB-KW"/>
</dbReference>
<reference evidence="18" key="1">
    <citation type="submission" date="2021-03" db="EMBL/GenBank/DDBJ databases">
        <authorList>
            <person name="Kim M.K."/>
        </authorList>
    </citation>
    <scope>NUCLEOTIDE SEQUENCE</scope>
    <source>
        <strain evidence="18">BT186</strain>
    </source>
</reference>
<evidence type="ECO:0000256" key="8">
    <source>
        <dbReference type="ARBA" id="ARBA00023047"/>
    </source>
</evidence>
<name>A0A939EUK5_9BACT</name>
<feature type="domain" description="Polysaccharide export protein N-terminal" evidence="16">
    <location>
        <begin position="44"/>
        <end position="138"/>
    </location>
</feature>
<dbReference type="AlphaFoldDB" id="A0A939EUK5"/>
<feature type="domain" description="SLBB" evidence="17">
    <location>
        <begin position="144"/>
        <end position="222"/>
    </location>
</feature>